<keyword evidence="3" id="KW-1185">Reference proteome</keyword>
<accession>A0AAD8LMB2</accession>
<feature type="compositionally biased region" description="Basic and acidic residues" evidence="1">
    <location>
        <begin position="74"/>
        <end position="94"/>
    </location>
</feature>
<dbReference type="AlphaFoldDB" id="A0AAD8LMB2"/>
<comment type="caution">
    <text evidence="2">The sequence shown here is derived from an EMBL/GenBank/DDBJ whole genome shotgun (WGS) entry which is preliminary data.</text>
</comment>
<sequence>MINLHPVSVDDQSSSSSPLFIHVIRYVSGEQVDVLQKEIKRVVFSSFIKGKKRKKMEGKQEEKGRKLFPSKSEGNGRKERERKRGEEEKRKEKK</sequence>
<proteinExistence type="predicted"/>
<evidence type="ECO:0000256" key="1">
    <source>
        <dbReference type="SAM" id="MobiDB-lite"/>
    </source>
</evidence>
<protein>
    <submittedName>
        <fullName evidence="2">Uncharacterized protein</fullName>
    </submittedName>
</protein>
<dbReference type="Proteomes" id="UP001229421">
    <property type="component" value="Unassembled WGS sequence"/>
</dbReference>
<gene>
    <name evidence="2" type="ORF">QVD17_07221</name>
</gene>
<reference evidence="2" key="1">
    <citation type="journal article" date="2023" name="bioRxiv">
        <title>Improved chromosome-level genome assembly for marigold (Tagetes erecta).</title>
        <authorList>
            <person name="Jiang F."/>
            <person name="Yuan L."/>
            <person name="Wang S."/>
            <person name="Wang H."/>
            <person name="Xu D."/>
            <person name="Wang A."/>
            <person name="Fan W."/>
        </authorList>
    </citation>
    <scope>NUCLEOTIDE SEQUENCE</scope>
    <source>
        <strain evidence="2">WSJ</strain>
        <tissue evidence="2">Leaf</tissue>
    </source>
</reference>
<organism evidence="2 3">
    <name type="scientific">Tagetes erecta</name>
    <name type="common">African marigold</name>
    <dbReference type="NCBI Taxonomy" id="13708"/>
    <lineage>
        <taxon>Eukaryota</taxon>
        <taxon>Viridiplantae</taxon>
        <taxon>Streptophyta</taxon>
        <taxon>Embryophyta</taxon>
        <taxon>Tracheophyta</taxon>
        <taxon>Spermatophyta</taxon>
        <taxon>Magnoliopsida</taxon>
        <taxon>eudicotyledons</taxon>
        <taxon>Gunneridae</taxon>
        <taxon>Pentapetalae</taxon>
        <taxon>asterids</taxon>
        <taxon>campanulids</taxon>
        <taxon>Asterales</taxon>
        <taxon>Asteraceae</taxon>
        <taxon>Asteroideae</taxon>
        <taxon>Heliantheae alliance</taxon>
        <taxon>Tageteae</taxon>
        <taxon>Tagetes</taxon>
    </lineage>
</organism>
<dbReference type="EMBL" id="JAUHHV010000001">
    <property type="protein sequence ID" value="KAK1441371.1"/>
    <property type="molecule type" value="Genomic_DNA"/>
</dbReference>
<name>A0AAD8LMB2_TARER</name>
<evidence type="ECO:0000313" key="2">
    <source>
        <dbReference type="EMBL" id="KAK1441371.1"/>
    </source>
</evidence>
<evidence type="ECO:0000313" key="3">
    <source>
        <dbReference type="Proteomes" id="UP001229421"/>
    </source>
</evidence>
<feature type="region of interest" description="Disordered" evidence="1">
    <location>
        <begin position="50"/>
        <end position="94"/>
    </location>
</feature>